<proteinExistence type="predicted"/>
<reference evidence="2 3" key="1">
    <citation type="submission" date="2018-01" db="EMBL/GenBank/DDBJ databases">
        <title>Draft genome sequences of clinical isolates and type strains of oral Veillonella including Veillonella infantum sp., nov.</title>
        <authorList>
            <person name="Mashima I."/>
            <person name="Liao Y.-C."/>
            <person name="Sabharwal A."/>
            <person name="Haase E.M."/>
            <person name="Nakazawa F."/>
            <person name="Scannapieco F.A."/>
        </authorList>
    </citation>
    <scope>NUCLEOTIDE SEQUENCE [LARGE SCALE GENOMIC DNA]</scope>
    <source>
        <strain evidence="2 3">Y6</strain>
    </source>
</reference>
<dbReference type="STRING" id="1110546.GCA_001078375_00207"/>
<keyword evidence="1" id="KW-1133">Transmembrane helix</keyword>
<sequence>MLMKFKHFGVVKCTLSIVIVIGILVCAGYGLYHKMTYKSTPEYSLKLIYDAIQNGDEETFKKMVDIEAIGHRRYDKTIAFYEKLVAEEKEKKILFPYDGKMLNLGEHRFAMAKRIFSNDIHTIFTSGDTESIKHGSASNTRFIDHIVMLRETNRFKLVSVESHMMSPEQVSMVVIGQDMTDNNLKSLSLEMKRISDDEWKIVWYDFDSFGFPDMERDHN</sequence>
<gene>
    <name evidence="2" type="ORF">VTHSUH11_02065</name>
</gene>
<dbReference type="EMBL" id="PPDF01000005">
    <property type="protein sequence ID" value="PQL25759.1"/>
    <property type="molecule type" value="Genomic_DNA"/>
</dbReference>
<protein>
    <submittedName>
        <fullName evidence="2">Uncharacterized protein</fullName>
    </submittedName>
</protein>
<evidence type="ECO:0000313" key="3">
    <source>
        <dbReference type="Proteomes" id="UP000238877"/>
    </source>
</evidence>
<keyword evidence="1" id="KW-0472">Membrane</keyword>
<feature type="transmembrane region" description="Helical" evidence="1">
    <location>
        <begin position="12"/>
        <end position="32"/>
    </location>
</feature>
<organism evidence="2 3">
    <name type="scientific">Veillonella tobetsuensis</name>
    <dbReference type="NCBI Taxonomy" id="1110546"/>
    <lineage>
        <taxon>Bacteria</taxon>
        <taxon>Bacillati</taxon>
        <taxon>Bacillota</taxon>
        <taxon>Negativicutes</taxon>
        <taxon>Veillonellales</taxon>
        <taxon>Veillonellaceae</taxon>
        <taxon>Veillonella</taxon>
    </lineage>
</organism>
<evidence type="ECO:0000313" key="2">
    <source>
        <dbReference type="EMBL" id="PQL25759.1"/>
    </source>
</evidence>
<accession>A0A2S7ZR88</accession>
<dbReference type="Proteomes" id="UP000238877">
    <property type="component" value="Unassembled WGS sequence"/>
</dbReference>
<keyword evidence="1" id="KW-0812">Transmembrane</keyword>
<name>A0A2S7ZR88_9FIRM</name>
<evidence type="ECO:0000256" key="1">
    <source>
        <dbReference type="SAM" id="Phobius"/>
    </source>
</evidence>
<comment type="caution">
    <text evidence="2">The sequence shown here is derived from an EMBL/GenBank/DDBJ whole genome shotgun (WGS) entry which is preliminary data.</text>
</comment>
<dbReference type="AlphaFoldDB" id="A0A2S7ZR88"/>